<sequence length="29" mass="3125">MSPVPDDTATRLSFQALHRWHAGLAGAFA</sequence>
<reference evidence="1 2" key="1">
    <citation type="submission" date="2018-01" db="EMBL/GenBank/DDBJ databases">
        <title>Draft Genome Sequence of Pseudomonas gingeri NCPPB 3146 (LMG 5327), a White Line Reaction Producer.</title>
        <authorList>
            <person name="Rokni-Zadeh H."/>
            <person name="Bahrami T."/>
            <person name="Zarvandi S."/>
            <person name="Changi-Ashtiani M."/>
            <person name="De Mot R."/>
        </authorList>
    </citation>
    <scope>NUCLEOTIDE SEQUENCE [LARGE SCALE GENOMIC DNA]</scope>
    <source>
        <strain evidence="2">NCPPB 3146 \ LMG 5327</strain>
    </source>
</reference>
<comment type="caution">
    <text evidence="1">The sequence shown here is derived from an EMBL/GenBank/DDBJ whole genome shotgun (WGS) entry which is preliminary data.</text>
</comment>
<feature type="non-terminal residue" evidence="1">
    <location>
        <position position="29"/>
    </location>
</feature>
<dbReference type="EMBL" id="POWE01000096">
    <property type="protein sequence ID" value="PNQ91350.1"/>
    <property type="molecule type" value="Genomic_DNA"/>
</dbReference>
<name>A0ABX4Y2A9_9PSED</name>
<protein>
    <submittedName>
        <fullName evidence="1">Helix-turn-helix transcriptional regulator</fullName>
    </submittedName>
</protein>
<organism evidence="1 2">
    <name type="scientific">Pseudomonas gingeri NCPPB 3146 = LMG 5327</name>
    <dbReference type="NCBI Taxonomy" id="707248"/>
    <lineage>
        <taxon>Bacteria</taxon>
        <taxon>Pseudomonadati</taxon>
        <taxon>Pseudomonadota</taxon>
        <taxon>Gammaproteobacteria</taxon>
        <taxon>Pseudomonadales</taxon>
        <taxon>Pseudomonadaceae</taxon>
        <taxon>Pseudomonas</taxon>
    </lineage>
</organism>
<evidence type="ECO:0000313" key="2">
    <source>
        <dbReference type="Proteomes" id="UP000236232"/>
    </source>
</evidence>
<dbReference type="Proteomes" id="UP000236232">
    <property type="component" value="Unassembled WGS sequence"/>
</dbReference>
<gene>
    <name evidence="1" type="ORF">CCU68_16915</name>
</gene>
<evidence type="ECO:0000313" key="1">
    <source>
        <dbReference type="EMBL" id="PNQ91350.1"/>
    </source>
</evidence>
<keyword evidence="2" id="KW-1185">Reference proteome</keyword>
<proteinExistence type="predicted"/>
<accession>A0ABX4Y2A9</accession>